<dbReference type="SUPFAM" id="SSF53448">
    <property type="entry name" value="Nucleotide-diphospho-sugar transferases"/>
    <property type="match status" value="1"/>
</dbReference>
<dbReference type="Gene3D" id="3.90.550.10">
    <property type="entry name" value="Spore Coat Polysaccharide Biosynthesis Protein SpsA, Chain A"/>
    <property type="match status" value="1"/>
</dbReference>
<evidence type="ECO:0000256" key="3">
    <source>
        <dbReference type="ARBA" id="ARBA00022676"/>
    </source>
</evidence>
<evidence type="ECO:0000256" key="4">
    <source>
        <dbReference type="ARBA" id="ARBA00022679"/>
    </source>
</evidence>
<keyword evidence="3 6" id="KW-0328">Glycosyltransferase</keyword>
<dbReference type="EMBL" id="DXAM01000006">
    <property type="protein sequence ID" value="HJA03275.1"/>
    <property type="molecule type" value="Genomic_DNA"/>
</dbReference>
<evidence type="ECO:0000256" key="1">
    <source>
        <dbReference type="ARBA" id="ARBA00004776"/>
    </source>
</evidence>
<accession>A0A9D2H4L9</accession>
<dbReference type="Pfam" id="PF00535">
    <property type="entry name" value="Glycos_transf_2"/>
    <property type="match status" value="1"/>
</dbReference>
<feature type="domain" description="Glycosyltransferase 2-like" evidence="5">
    <location>
        <begin position="13"/>
        <end position="181"/>
    </location>
</feature>
<evidence type="ECO:0000313" key="6">
    <source>
        <dbReference type="EMBL" id="HJA03275.1"/>
    </source>
</evidence>
<protein>
    <submittedName>
        <fullName evidence="6">Glycosyltransferase</fullName>
        <ecNumber evidence="6">2.4.-.-</ecNumber>
    </submittedName>
</protein>
<proteinExistence type="inferred from homology"/>
<keyword evidence="4 6" id="KW-0808">Transferase</keyword>
<gene>
    <name evidence="6" type="ORF">H9800_00235</name>
</gene>
<dbReference type="PANTHER" id="PTHR43179">
    <property type="entry name" value="RHAMNOSYLTRANSFERASE WBBL"/>
    <property type="match status" value="1"/>
</dbReference>
<reference evidence="6" key="2">
    <citation type="submission" date="2021-04" db="EMBL/GenBank/DDBJ databases">
        <authorList>
            <person name="Gilroy R."/>
        </authorList>
    </citation>
    <scope>NUCLEOTIDE SEQUENCE</scope>
    <source>
        <strain evidence="6">ChiHjej8B7-3636</strain>
    </source>
</reference>
<dbReference type="GO" id="GO:0016757">
    <property type="term" value="F:glycosyltransferase activity"/>
    <property type="evidence" value="ECO:0007669"/>
    <property type="project" value="UniProtKB-KW"/>
</dbReference>
<dbReference type="Proteomes" id="UP000824220">
    <property type="component" value="Unassembled WGS sequence"/>
</dbReference>
<evidence type="ECO:0000259" key="5">
    <source>
        <dbReference type="Pfam" id="PF00535"/>
    </source>
</evidence>
<evidence type="ECO:0000256" key="2">
    <source>
        <dbReference type="ARBA" id="ARBA00006739"/>
    </source>
</evidence>
<comment type="caution">
    <text evidence="6">The sequence shown here is derived from an EMBL/GenBank/DDBJ whole genome shotgun (WGS) entry which is preliminary data.</text>
</comment>
<name>A0A9D2H4L9_9MICO</name>
<dbReference type="InterPro" id="IPR029044">
    <property type="entry name" value="Nucleotide-diphossugar_trans"/>
</dbReference>
<evidence type="ECO:0000313" key="7">
    <source>
        <dbReference type="Proteomes" id="UP000824220"/>
    </source>
</evidence>
<dbReference type="PANTHER" id="PTHR43179:SF12">
    <property type="entry name" value="GALACTOFURANOSYLTRANSFERASE GLFT2"/>
    <property type="match status" value="1"/>
</dbReference>
<organism evidence="6 7">
    <name type="scientific">Candidatus Microbacterium stercoravium</name>
    <dbReference type="NCBI Taxonomy" id="2838697"/>
    <lineage>
        <taxon>Bacteria</taxon>
        <taxon>Bacillati</taxon>
        <taxon>Actinomycetota</taxon>
        <taxon>Actinomycetes</taxon>
        <taxon>Micrococcales</taxon>
        <taxon>Microbacteriaceae</taxon>
        <taxon>Microbacterium</taxon>
    </lineage>
</organism>
<comment type="similarity">
    <text evidence="2">Belongs to the glycosyltransferase 2 family.</text>
</comment>
<comment type="pathway">
    <text evidence="1">Cell wall biogenesis; cell wall polysaccharide biosynthesis.</text>
</comment>
<dbReference type="EC" id="2.4.-.-" evidence="6"/>
<reference evidence="6" key="1">
    <citation type="journal article" date="2021" name="PeerJ">
        <title>Extensive microbial diversity within the chicken gut microbiome revealed by metagenomics and culture.</title>
        <authorList>
            <person name="Gilroy R."/>
            <person name="Ravi A."/>
            <person name="Getino M."/>
            <person name="Pursley I."/>
            <person name="Horton D.L."/>
            <person name="Alikhan N.F."/>
            <person name="Baker D."/>
            <person name="Gharbi K."/>
            <person name="Hall N."/>
            <person name="Watson M."/>
            <person name="Adriaenssens E.M."/>
            <person name="Foster-Nyarko E."/>
            <person name="Jarju S."/>
            <person name="Secka A."/>
            <person name="Antonio M."/>
            <person name="Oren A."/>
            <person name="Chaudhuri R.R."/>
            <person name="La Ragione R."/>
            <person name="Hildebrand F."/>
            <person name="Pallen M.J."/>
        </authorList>
    </citation>
    <scope>NUCLEOTIDE SEQUENCE</scope>
    <source>
        <strain evidence="6">ChiHjej8B7-3636</strain>
    </source>
</reference>
<dbReference type="AlphaFoldDB" id="A0A9D2H4L9"/>
<sequence length="321" mass="34016">MPDTDARPLTIDAVVPVYGGWQHVEPCLRALASQTHAVNVIVIDDCGPDDTADRVAAAFPELTLLRNETNRGFAATCNRGIREGSGDVVVLVNSDVIAEPTLMADIAAAFEQAAGDVASVCPLLTRPDGLVDSQGITADPTCAGFVRFHGAPLARQNPTDPLVLGPYGAVAAYRRRALDEVGLLDEGIFMYGEELDLALRLRAGGYDAIALDRPGGVHIGGASAGEGTPRQIRLAGFGRGYLLRAWGVVGTRYGAMALAIEALVVLRRLILKRDASALVGRIQGWRAAKGVTRPQIPAEGIDRSIGLRRSIRMRSAGYWAG</sequence>
<dbReference type="InterPro" id="IPR001173">
    <property type="entry name" value="Glyco_trans_2-like"/>
</dbReference>